<keyword evidence="8" id="KW-0675">Receptor</keyword>
<dbReference type="Pfam" id="PF00593">
    <property type="entry name" value="TonB_dep_Rec_b-barrel"/>
    <property type="match status" value="1"/>
</dbReference>
<dbReference type="RefSeq" id="WP_007019029.1">
    <property type="nucleotide sequence ID" value="NZ_CH724120.1"/>
</dbReference>
<comment type="caution">
    <text evidence="8">The sequence shown here is derived from an EMBL/GenBank/DDBJ whole genome shotgun (WGS) entry which is preliminary data.</text>
</comment>
<name>Q1N1I1_9GAMM</name>
<dbReference type="GO" id="GO:0009279">
    <property type="term" value="C:cell outer membrane"/>
    <property type="evidence" value="ECO:0007669"/>
    <property type="project" value="UniProtKB-SubCell"/>
</dbReference>
<dbReference type="InterPro" id="IPR008969">
    <property type="entry name" value="CarboxyPept-like_regulatory"/>
</dbReference>
<evidence type="ECO:0000256" key="3">
    <source>
        <dbReference type="ARBA" id="ARBA00023237"/>
    </source>
</evidence>
<dbReference type="Pfam" id="PF13620">
    <property type="entry name" value="CarboxypepD_reg"/>
    <property type="match status" value="1"/>
</dbReference>
<organism evidence="8 9">
    <name type="scientific">Bermanella marisrubri</name>
    <dbReference type="NCBI Taxonomy" id="207949"/>
    <lineage>
        <taxon>Bacteria</taxon>
        <taxon>Pseudomonadati</taxon>
        <taxon>Pseudomonadota</taxon>
        <taxon>Gammaproteobacteria</taxon>
        <taxon>Oceanospirillales</taxon>
        <taxon>Oceanospirillaceae</taxon>
        <taxon>Bermanella</taxon>
    </lineage>
</organism>
<evidence type="ECO:0000256" key="5">
    <source>
        <dbReference type="SAM" id="SignalP"/>
    </source>
</evidence>
<dbReference type="Gene3D" id="2.60.40.1120">
    <property type="entry name" value="Carboxypeptidase-like, regulatory domain"/>
    <property type="match status" value="1"/>
</dbReference>
<dbReference type="InterPro" id="IPR037066">
    <property type="entry name" value="Plug_dom_sf"/>
</dbReference>
<feature type="signal peptide" evidence="5">
    <location>
        <begin position="1"/>
        <end position="20"/>
    </location>
</feature>
<dbReference type="Gene3D" id="2.170.130.10">
    <property type="entry name" value="TonB-dependent receptor, plug domain"/>
    <property type="match status" value="1"/>
</dbReference>
<evidence type="ECO:0000313" key="8">
    <source>
        <dbReference type="EMBL" id="EAT12069.1"/>
    </source>
</evidence>
<dbReference type="PANTHER" id="PTHR40980:SF5">
    <property type="entry name" value="TONB-DEPENDENT RECEPTOR"/>
    <property type="match status" value="1"/>
</dbReference>
<keyword evidence="4" id="KW-0798">TonB box</keyword>
<evidence type="ECO:0000256" key="2">
    <source>
        <dbReference type="ARBA" id="ARBA00023136"/>
    </source>
</evidence>
<evidence type="ECO:0000313" key="9">
    <source>
        <dbReference type="Proteomes" id="UP000004263"/>
    </source>
</evidence>
<evidence type="ECO:0000259" key="7">
    <source>
        <dbReference type="Pfam" id="PF07715"/>
    </source>
</evidence>
<dbReference type="HOGENOM" id="CLU_006935_0_0_6"/>
<accession>Q1N1I1</accession>
<keyword evidence="3" id="KW-0998">Cell outer membrane</keyword>
<evidence type="ECO:0000256" key="1">
    <source>
        <dbReference type="ARBA" id="ARBA00004442"/>
    </source>
</evidence>
<comment type="subcellular location">
    <subcellularLocation>
        <location evidence="1 4">Cell outer membrane</location>
    </subcellularLocation>
</comment>
<dbReference type="Proteomes" id="UP000004263">
    <property type="component" value="Unassembled WGS sequence"/>
</dbReference>
<protein>
    <submittedName>
        <fullName evidence="8">TonB-dependent receptor</fullName>
    </submittedName>
</protein>
<feature type="domain" description="TonB-dependent receptor plug" evidence="7">
    <location>
        <begin position="219"/>
        <end position="319"/>
    </location>
</feature>
<dbReference type="SUPFAM" id="SSF56935">
    <property type="entry name" value="Porins"/>
    <property type="match status" value="1"/>
</dbReference>
<dbReference type="InterPro" id="IPR036942">
    <property type="entry name" value="Beta-barrel_TonB_sf"/>
</dbReference>
<reference evidence="8 9" key="1">
    <citation type="submission" date="2006-03" db="EMBL/GenBank/DDBJ databases">
        <authorList>
            <person name="Pinhassi J."/>
            <person name="Pedros-Alio C."/>
            <person name="Ferriera S."/>
            <person name="Johnson J."/>
            <person name="Kravitz S."/>
            <person name="Halpern A."/>
            <person name="Remington K."/>
            <person name="Beeson K."/>
            <person name="Tran B."/>
            <person name="Rogers Y.-H."/>
            <person name="Friedman R."/>
            <person name="Venter J.C."/>
        </authorList>
    </citation>
    <scope>NUCLEOTIDE SEQUENCE [LARGE SCALE GENOMIC DNA]</scope>
    <source>
        <strain evidence="8 9">RED65</strain>
    </source>
</reference>
<dbReference type="InterPro" id="IPR000531">
    <property type="entry name" value="Beta-barrel_TonB"/>
</dbReference>
<dbReference type="InterPro" id="IPR012910">
    <property type="entry name" value="Plug_dom"/>
</dbReference>
<keyword evidence="9" id="KW-1185">Reference proteome</keyword>
<evidence type="ECO:0000259" key="6">
    <source>
        <dbReference type="Pfam" id="PF00593"/>
    </source>
</evidence>
<keyword evidence="5" id="KW-0732">Signal</keyword>
<dbReference type="EMBL" id="AAQH01000010">
    <property type="protein sequence ID" value="EAT12069.1"/>
    <property type="molecule type" value="Genomic_DNA"/>
</dbReference>
<proteinExistence type="inferred from homology"/>
<evidence type="ECO:0000256" key="4">
    <source>
        <dbReference type="RuleBase" id="RU003357"/>
    </source>
</evidence>
<dbReference type="OrthoDB" id="9768470at2"/>
<keyword evidence="2 4" id="KW-0472">Membrane</keyword>
<dbReference type="Gene3D" id="2.40.170.20">
    <property type="entry name" value="TonB-dependent receptor, beta-barrel domain"/>
    <property type="match status" value="1"/>
</dbReference>
<dbReference type="Pfam" id="PF07715">
    <property type="entry name" value="Plug"/>
    <property type="match status" value="1"/>
</dbReference>
<feature type="domain" description="TonB-dependent receptor-like beta-barrel" evidence="6">
    <location>
        <begin position="526"/>
        <end position="961"/>
    </location>
</feature>
<comment type="similarity">
    <text evidence="4">Belongs to the TonB-dependent receptor family.</text>
</comment>
<sequence length="992" mass="108265">MKRNLLAGFIAAISASGALAGEAVFYVTEQGQPVDTLSITVNGDRKLVGKNGFASFELGGGTHQVELSEFGQWAGEFEFDASAQQNAEIQVEMIGGEAVPEISVYTPGQEEAPVYGQISGYIESDETGGGVEGATITVAGAGVSVQTDGEGYYELELPRGEYNLSIEHPTYGARDISDLRVIGNYATAMNVNMSMSGDSAIEEVVAVGSYIPSTATAQQRDSSAVLNAIGSEQLARFGDSNAASALKRVAGVSLVGGQYAVVRGLQGRYISSTLNGASMPSTNPMKRDVPLDLFPSSVLKGIEIQKSYTPDLPGDTTGGAIRMTTKGLPAGYTNKLSLSVGANSQITGKDVISYDGGDTDSLGFDDGTREVPSSVASITNDGAPGALGDRCEIGCEFSFDDVSSYIGEFENNYNSKQVTAKPNVGFAYSYGDLIESTSGDFGYYGAIQYSSKWSSRENAYIDDMGGQFDYERSKYNIDLTAYLAAGMETFDGTLLNSKTILLRKSDDTTRFETGVDDEGITVDELTLQWVERQLISQQFSGSHTIGDGDQLDWRIGLSQSNRYEPDRRTYQYRNKTLAPATLERRFSELTENAIDMGADMQHEFYFNDMVSMTLKYGAMLSIKDREVDLSRYGVDKNNNVSVPNNSDLEVLLSEDNLDQNAYFLATRTTDTDSYDAQDEMFATYVSSEFDINGEYKILAGARLEDSNQELTYPNSNNADSELSATEVLPVLSGTWVANEQLQFRLGVSNTLARPGLTELSESSTYDPETDDELFGNPDLEISNITNLDLRTEYYFSEDENISVAVFSKSIDKPIEKSVPNASGSSADGFTYVNSDSADVFGVELDFRKNIFNGEDWTGFLSGNFAWVDSEVELNAQSKQLEGRDTRQLQGQSEIIGNLQLGFDQFSNAQSITLLVNYFDDRIDKVTRNVDLEMEKGRTVIDLVHSWDVSDTMTLKTKFNNITDSKVEYSQGGRIIESYEEGIEASVGIDWIF</sequence>
<dbReference type="STRING" id="207949.RED65_03485"/>
<dbReference type="PANTHER" id="PTHR40980">
    <property type="entry name" value="PLUG DOMAIN-CONTAINING PROTEIN"/>
    <property type="match status" value="1"/>
</dbReference>
<dbReference type="AlphaFoldDB" id="Q1N1I1"/>
<gene>
    <name evidence="8" type="ORF">RED65_03485</name>
</gene>
<feature type="chain" id="PRO_5004194728" evidence="5">
    <location>
        <begin position="21"/>
        <end position="992"/>
    </location>
</feature>
<dbReference type="SUPFAM" id="SSF49464">
    <property type="entry name" value="Carboxypeptidase regulatory domain-like"/>
    <property type="match status" value="1"/>
</dbReference>